<dbReference type="AlphaFoldDB" id="A0A1G2U3W4"/>
<comment type="caution">
    <text evidence="3">The sequence shown here is derived from an EMBL/GenBank/DDBJ whole genome shotgun (WGS) entry which is preliminary data.</text>
</comment>
<evidence type="ECO:0000259" key="2">
    <source>
        <dbReference type="Pfam" id="PF00188"/>
    </source>
</evidence>
<dbReference type="Proteomes" id="UP000176800">
    <property type="component" value="Unassembled WGS sequence"/>
</dbReference>
<dbReference type="InterPro" id="IPR014044">
    <property type="entry name" value="CAP_dom"/>
</dbReference>
<organism evidence="3 4">
    <name type="scientific">Candidatus Zambryskibacteria bacterium RIFCSPLOWO2_01_FULL_45_21</name>
    <dbReference type="NCBI Taxonomy" id="1802761"/>
    <lineage>
        <taxon>Bacteria</taxon>
        <taxon>Candidatus Zambryskiibacteriota</taxon>
    </lineage>
</organism>
<dbReference type="PANTHER" id="PTHR31157:SF1">
    <property type="entry name" value="SCP DOMAIN-CONTAINING PROTEIN"/>
    <property type="match status" value="1"/>
</dbReference>
<reference evidence="3 4" key="1">
    <citation type="journal article" date="2016" name="Nat. Commun.">
        <title>Thousands of microbial genomes shed light on interconnected biogeochemical processes in an aquifer system.</title>
        <authorList>
            <person name="Anantharaman K."/>
            <person name="Brown C.T."/>
            <person name="Hug L.A."/>
            <person name="Sharon I."/>
            <person name="Castelle C.J."/>
            <person name="Probst A.J."/>
            <person name="Thomas B.C."/>
            <person name="Singh A."/>
            <person name="Wilkins M.J."/>
            <person name="Karaoz U."/>
            <person name="Brodie E.L."/>
            <person name="Williams K.H."/>
            <person name="Hubbard S.S."/>
            <person name="Banfield J.F."/>
        </authorList>
    </citation>
    <scope>NUCLEOTIDE SEQUENCE [LARGE SCALE GENOMIC DNA]</scope>
</reference>
<dbReference type="EMBL" id="MHWE01000010">
    <property type="protein sequence ID" value="OHB04169.1"/>
    <property type="molecule type" value="Genomic_DNA"/>
</dbReference>
<accession>A0A1G2U3W4</accession>
<protein>
    <recommendedName>
        <fullName evidence="2">SCP domain-containing protein</fullName>
    </recommendedName>
</protein>
<dbReference type="Pfam" id="PF00188">
    <property type="entry name" value="CAP"/>
    <property type="match status" value="1"/>
</dbReference>
<evidence type="ECO:0000313" key="3">
    <source>
        <dbReference type="EMBL" id="OHB04169.1"/>
    </source>
</evidence>
<dbReference type="CDD" id="cd05379">
    <property type="entry name" value="CAP_bacterial"/>
    <property type="match status" value="1"/>
</dbReference>
<dbReference type="InterPro" id="IPR035940">
    <property type="entry name" value="CAP_sf"/>
</dbReference>
<feature type="coiled-coil region" evidence="1">
    <location>
        <begin position="220"/>
        <end position="247"/>
    </location>
</feature>
<name>A0A1G2U3W4_9BACT</name>
<dbReference type="SUPFAM" id="SSF55797">
    <property type="entry name" value="PR-1-like"/>
    <property type="match status" value="1"/>
</dbReference>
<evidence type="ECO:0000256" key="1">
    <source>
        <dbReference type="SAM" id="Coils"/>
    </source>
</evidence>
<gene>
    <name evidence="3" type="ORF">A3B14_02025</name>
</gene>
<feature type="domain" description="SCP" evidence="2">
    <location>
        <begin position="80"/>
        <end position="192"/>
    </location>
</feature>
<sequence>MINNQGRSRLISFVFVFLVAVLVFGLYKTFLKERVEDYVSDIRSQVAQIDLKKDFSAPGGLVSLVSKQSTPLTRSGIFSFTNIEREGSGLPIFLSNSKLDAVAEGRITDMLNKQYFDHEFPGGKTASVLAEERDYEYIAIGENIAMGGFEGDQDLVLAWMNSPGHRANILSNNFTEMGAAAREGTLNGDKVWLAVQIFGRPTSDCPKVDGGLKDAISARTSQAEALQAKLNTRKQELENMAKNKENRDLYNQRVAEYNSLVSELNTLVDLVKEDIAVYNYQVRGFNECINN</sequence>
<keyword evidence="1" id="KW-0175">Coiled coil</keyword>
<dbReference type="PANTHER" id="PTHR31157">
    <property type="entry name" value="SCP DOMAIN-CONTAINING PROTEIN"/>
    <property type="match status" value="1"/>
</dbReference>
<evidence type="ECO:0000313" key="4">
    <source>
        <dbReference type="Proteomes" id="UP000176800"/>
    </source>
</evidence>
<proteinExistence type="predicted"/>
<dbReference type="Gene3D" id="3.40.33.10">
    <property type="entry name" value="CAP"/>
    <property type="match status" value="1"/>
</dbReference>